<keyword evidence="3" id="KW-1185">Reference proteome</keyword>
<feature type="region of interest" description="Disordered" evidence="1">
    <location>
        <begin position="85"/>
        <end position="105"/>
    </location>
</feature>
<evidence type="ECO:0000256" key="1">
    <source>
        <dbReference type="SAM" id="MobiDB-lite"/>
    </source>
</evidence>
<gene>
    <name evidence="2" type="ORF">RC74_09680</name>
</gene>
<accession>A0A126UZJ9</accession>
<name>A0A126UZJ9_9RHOB</name>
<organism evidence="2 3">
    <name type="scientific">Falsihalocynthiibacter arcticus</name>
    <dbReference type="NCBI Taxonomy" id="1579316"/>
    <lineage>
        <taxon>Bacteria</taxon>
        <taxon>Pseudomonadati</taxon>
        <taxon>Pseudomonadota</taxon>
        <taxon>Alphaproteobacteria</taxon>
        <taxon>Rhodobacterales</taxon>
        <taxon>Roseobacteraceae</taxon>
        <taxon>Falsihalocynthiibacter</taxon>
    </lineage>
</organism>
<evidence type="ECO:0000313" key="3">
    <source>
        <dbReference type="Proteomes" id="UP000070371"/>
    </source>
</evidence>
<dbReference type="KEGG" id="hat:RC74_09680"/>
<proteinExistence type="predicted"/>
<dbReference type="EMBL" id="CP014327">
    <property type="protein sequence ID" value="AML51491.1"/>
    <property type="molecule type" value="Genomic_DNA"/>
</dbReference>
<dbReference type="AlphaFoldDB" id="A0A126UZJ9"/>
<sequence length="105" mass="11968">MSLDTQKMMFLKTLLSIVREISPRLARKAASSYICQIVGFMGTYQNHQRASNEKRRRFSLWLLYEKLISVRTSLGPKHVFPNPPFPITPVQSKSPSNQNGFPSLG</sequence>
<reference evidence="2 3" key="1">
    <citation type="submission" date="2016-02" db="EMBL/GenBank/DDBJ databases">
        <title>Complete genome sequence of Halocynthiibacter arcticus PAMC 20958t from arctic marine sediment.</title>
        <authorList>
            <person name="Lee Y.M."/>
            <person name="Baek K."/>
            <person name="Lee H.K."/>
            <person name="Shin S.C."/>
        </authorList>
    </citation>
    <scope>NUCLEOTIDE SEQUENCE [LARGE SCALE GENOMIC DNA]</scope>
    <source>
        <strain evidence="2">PAMC 20958</strain>
    </source>
</reference>
<dbReference type="STRING" id="1579316.RC74_09680"/>
<feature type="compositionally biased region" description="Polar residues" evidence="1">
    <location>
        <begin position="89"/>
        <end position="105"/>
    </location>
</feature>
<evidence type="ECO:0000313" key="2">
    <source>
        <dbReference type="EMBL" id="AML51491.1"/>
    </source>
</evidence>
<protein>
    <submittedName>
        <fullName evidence="2">Uncharacterized protein</fullName>
    </submittedName>
</protein>
<dbReference type="Proteomes" id="UP000070371">
    <property type="component" value="Chromosome"/>
</dbReference>